<evidence type="ECO:0000256" key="1">
    <source>
        <dbReference type="SAM" id="MobiDB-lite"/>
    </source>
</evidence>
<organism evidence="4 5">
    <name type="scientific">Cytospora mali</name>
    <name type="common">Apple Valsa canker fungus</name>
    <name type="synonym">Valsa mali</name>
    <dbReference type="NCBI Taxonomy" id="578113"/>
    <lineage>
        <taxon>Eukaryota</taxon>
        <taxon>Fungi</taxon>
        <taxon>Dikarya</taxon>
        <taxon>Ascomycota</taxon>
        <taxon>Pezizomycotina</taxon>
        <taxon>Sordariomycetes</taxon>
        <taxon>Sordariomycetidae</taxon>
        <taxon>Diaporthales</taxon>
        <taxon>Cytosporaceae</taxon>
        <taxon>Cytospora</taxon>
    </lineage>
</organism>
<keyword evidence="5" id="KW-1185">Reference proteome</keyword>
<sequence length="289" mass="30416">MRISSKFATAVLALLLAHPVVTSNGGPQAEELQGSITTDNAENNGKLRRQLHGRSRWQLHEEVVEVRSPLPDDINANEAKTTLSTSTTANNVLAARTSSNTWVMIQHVTGTTYSTVTCMTPTTVATKACSWINDKTTACQSTTAVVPTCLSEKICYFSQNNGELSCVPRGGMPASGFAVVGVMGIAVAVAVTSITIMCCRDHRARKSMKQAAEAKAAMMAAKAAARKPPRVEVSEMGAVGGDHVPLMSAAGSSNTFAAMPMPGSNAQQHRYGDADPFEEGGRGHYGSSA</sequence>
<keyword evidence="2" id="KW-0812">Transmembrane</keyword>
<accession>A0A194VVT7</accession>
<reference evidence="4" key="1">
    <citation type="submission" date="2014-12" db="EMBL/GenBank/DDBJ databases">
        <title>Genome Sequence of Valsa Canker Pathogens Uncovers a Specific Adaption of Colonization on Woody Bark.</title>
        <authorList>
            <person name="Yin Z."/>
            <person name="Liu H."/>
            <person name="Gao X."/>
            <person name="Li Z."/>
            <person name="Song N."/>
            <person name="Ke X."/>
            <person name="Dai Q."/>
            <person name="Wu Y."/>
            <person name="Sun Y."/>
            <person name="Xu J.-R."/>
            <person name="Kang Z.K."/>
            <person name="Wang L."/>
            <person name="Huang L."/>
        </authorList>
    </citation>
    <scope>NUCLEOTIDE SEQUENCE [LARGE SCALE GENOMIC DNA]</scope>
    <source>
        <strain evidence="4">03-8</strain>
    </source>
</reference>
<feature type="region of interest" description="Disordered" evidence="1">
    <location>
        <begin position="258"/>
        <end position="289"/>
    </location>
</feature>
<evidence type="ECO:0000256" key="2">
    <source>
        <dbReference type="SAM" id="Phobius"/>
    </source>
</evidence>
<feature type="signal peptide" evidence="3">
    <location>
        <begin position="1"/>
        <end position="22"/>
    </location>
</feature>
<feature type="chain" id="PRO_5008266874" evidence="3">
    <location>
        <begin position="23"/>
        <end position="289"/>
    </location>
</feature>
<dbReference type="Proteomes" id="UP000078559">
    <property type="component" value="Chromosome 4"/>
</dbReference>
<gene>
    <name evidence="4" type="ORF">VM1G_03660</name>
</gene>
<keyword evidence="2" id="KW-0472">Membrane</keyword>
<dbReference type="EMBL" id="CM003101">
    <property type="protein sequence ID" value="KUI68102.1"/>
    <property type="molecule type" value="Genomic_DNA"/>
</dbReference>
<evidence type="ECO:0000313" key="5">
    <source>
        <dbReference type="Proteomes" id="UP000078559"/>
    </source>
</evidence>
<evidence type="ECO:0000256" key="3">
    <source>
        <dbReference type="SAM" id="SignalP"/>
    </source>
</evidence>
<proteinExistence type="predicted"/>
<keyword evidence="3" id="KW-0732">Signal</keyword>
<dbReference type="AlphaFoldDB" id="A0A194VVT7"/>
<dbReference type="OrthoDB" id="3630276at2759"/>
<feature type="transmembrane region" description="Helical" evidence="2">
    <location>
        <begin position="176"/>
        <end position="199"/>
    </location>
</feature>
<name>A0A194VVT7_CYTMA</name>
<evidence type="ECO:0000313" key="4">
    <source>
        <dbReference type="EMBL" id="KUI68102.1"/>
    </source>
</evidence>
<protein>
    <submittedName>
        <fullName evidence="4">Uncharacterized protein</fullName>
    </submittedName>
</protein>
<keyword evidence="2" id="KW-1133">Transmembrane helix</keyword>